<dbReference type="EMBL" id="NHYE01004507">
    <property type="protein sequence ID" value="PPQ84230.1"/>
    <property type="molecule type" value="Genomic_DNA"/>
</dbReference>
<name>A0A409X0E4_9AGAR</name>
<gene>
    <name evidence="2" type="ORF">CVT26_012917</name>
</gene>
<keyword evidence="3" id="KW-1185">Reference proteome</keyword>
<protein>
    <recommendedName>
        <fullName evidence="4">SH3 domain-containing protein</fullName>
    </recommendedName>
</protein>
<feature type="signal peptide" evidence="1">
    <location>
        <begin position="1"/>
        <end position="26"/>
    </location>
</feature>
<feature type="chain" id="PRO_5019212662" description="SH3 domain-containing protein" evidence="1">
    <location>
        <begin position="27"/>
        <end position="478"/>
    </location>
</feature>
<evidence type="ECO:0000313" key="3">
    <source>
        <dbReference type="Proteomes" id="UP000284706"/>
    </source>
</evidence>
<sequence>MVALFNLKKASLLLIAAFQCAILVSARPSHVELTRREFANRGNLTTNAKRLQAGLAPLKPRNLYNPSRVVARTPAPSNLPPLSGNLVVKRADGSVIGYISTGDYGYVTTSSANRMLVSFYPNNPPFNIAVSGMSLPNLGFLGSSSLSTNGNALSLITTNPTAPGATPQNVGSPYGTAPPTESAVWYYNPIDSQLTAQWVNPDGTVLFPSFAYSTVSTRFSITLMPESNQVPILQRQAAMVAFFNLRKASLFLIAAFQCALLVSARPSHVELARRDVVDAGNFTTNAKRLQAGLAPLKPRTLYNPSRVAARTPAPSSLPTLTGNIIVKRASDGTVVGYVSTQDFGILTTGDDKMSISFSPFNPPFNLAVNGMSYPDLGFLGYAPLSTDGNALSMITTNPTPPGSTPQKVGSEYGSGDLTESAIWYYDPADSQFTVQWVNPDGTVLFPKVGYFAISNRVGITLDPGANPEVYLYLAETSD</sequence>
<accession>A0A409X0E4</accession>
<evidence type="ECO:0008006" key="4">
    <source>
        <dbReference type="Google" id="ProtNLM"/>
    </source>
</evidence>
<organism evidence="2 3">
    <name type="scientific">Gymnopilus dilepis</name>
    <dbReference type="NCBI Taxonomy" id="231916"/>
    <lineage>
        <taxon>Eukaryota</taxon>
        <taxon>Fungi</taxon>
        <taxon>Dikarya</taxon>
        <taxon>Basidiomycota</taxon>
        <taxon>Agaricomycotina</taxon>
        <taxon>Agaricomycetes</taxon>
        <taxon>Agaricomycetidae</taxon>
        <taxon>Agaricales</taxon>
        <taxon>Agaricineae</taxon>
        <taxon>Hymenogastraceae</taxon>
        <taxon>Gymnopilus</taxon>
    </lineage>
</organism>
<comment type="caution">
    <text evidence="2">The sequence shown here is derived from an EMBL/GenBank/DDBJ whole genome shotgun (WGS) entry which is preliminary data.</text>
</comment>
<dbReference type="Proteomes" id="UP000284706">
    <property type="component" value="Unassembled WGS sequence"/>
</dbReference>
<reference evidence="2 3" key="1">
    <citation type="journal article" date="2018" name="Evol. Lett.">
        <title>Horizontal gene cluster transfer increased hallucinogenic mushroom diversity.</title>
        <authorList>
            <person name="Reynolds H.T."/>
            <person name="Vijayakumar V."/>
            <person name="Gluck-Thaler E."/>
            <person name="Korotkin H.B."/>
            <person name="Matheny P.B."/>
            <person name="Slot J.C."/>
        </authorList>
    </citation>
    <scope>NUCLEOTIDE SEQUENCE [LARGE SCALE GENOMIC DNA]</scope>
    <source>
        <strain evidence="2 3">SRW20</strain>
    </source>
</reference>
<dbReference type="AlphaFoldDB" id="A0A409X0E4"/>
<dbReference type="InParanoid" id="A0A409X0E4"/>
<evidence type="ECO:0000313" key="2">
    <source>
        <dbReference type="EMBL" id="PPQ84230.1"/>
    </source>
</evidence>
<keyword evidence="1" id="KW-0732">Signal</keyword>
<dbReference type="OrthoDB" id="4584900at2759"/>
<proteinExistence type="predicted"/>
<evidence type="ECO:0000256" key="1">
    <source>
        <dbReference type="SAM" id="SignalP"/>
    </source>
</evidence>